<proteinExistence type="predicted"/>
<name>A0A1Y2ITV0_TRAC3</name>
<sequence length="157" mass="17535">MGREAMRGRLARGEEAEGDGDDGGREQGAYKRRGRMDERTEEVGRRRQKVNCGWDKPELSLRHHGSRPLSAILPPASPVHSLGTHTACQVTQPHNILWYCTLKHSTTPTTHSLNSTSWLSVQLFTFEYVRPQSAFLRNTLPLLPPASDSSHNVPLSP</sequence>
<feature type="region of interest" description="Disordered" evidence="1">
    <location>
        <begin position="1"/>
        <end position="48"/>
    </location>
</feature>
<reference evidence="2 3" key="1">
    <citation type="journal article" date="2015" name="Biotechnol. Biofuels">
        <title>Enhanced degradation of softwood versus hardwood by the white-rot fungus Pycnoporus coccineus.</title>
        <authorList>
            <person name="Couturier M."/>
            <person name="Navarro D."/>
            <person name="Chevret D."/>
            <person name="Henrissat B."/>
            <person name="Piumi F."/>
            <person name="Ruiz-Duenas F.J."/>
            <person name="Martinez A.T."/>
            <person name="Grigoriev I.V."/>
            <person name="Riley R."/>
            <person name="Lipzen A."/>
            <person name="Berrin J.G."/>
            <person name="Master E.R."/>
            <person name="Rosso M.N."/>
        </authorList>
    </citation>
    <scope>NUCLEOTIDE SEQUENCE [LARGE SCALE GENOMIC DNA]</scope>
    <source>
        <strain evidence="2 3">BRFM310</strain>
    </source>
</reference>
<organism evidence="2 3">
    <name type="scientific">Trametes coccinea (strain BRFM310)</name>
    <name type="common">Pycnoporus coccineus</name>
    <dbReference type="NCBI Taxonomy" id="1353009"/>
    <lineage>
        <taxon>Eukaryota</taxon>
        <taxon>Fungi</taxon>
        <taxon>Dikarya</taxon>
        <taxon>Basidiomycota</taxon>
        <taxon>Agaricomycotina</taxon>
        <taxon>Agaricomycetes</taxon>
        <taxon>Polyporales</taxon>
        <taxon>Polyporaceae</taxon>
        <taxon>Trametes</taxon>
    </lineage>
</organism>
<evidence type="ECO:0000313" key="3">
    <source>
        <dbReference type="Proteomes" id="UP000193067"/>
    </source>
</evidence>
<evidence type="ECO:0000313" key="2">
    <source>
        <dbReference type="EMBL" id="OSD03631.1"/>
    </source>
</evidence>
<keyword evidence="3" id="KW-1185">Reference proteome</keyword>
<protein>
    <submittedName>
        <fullName evidence="2">Uncharacterized protein</fullName>
    </submittedName>
</protein>
<evidence type="ECO:0000256" key="1">
    <source>
        <dbReference type="SAM" id="MobiDB-lite"/>
    </source>
</evidence>
<dbReference type="EMBL" id="KZ084100">
    <property type="protein sequence ID" value="OSD03631.1"/>
    <property type="molecule type" value="Genomic_DNA"/>
</dbReference>
<accession>A0A1Y2ITV0</accession>
<feature type="compositionally biased region" description="Basic and acidic residues" evidence="1">
    <location>
        <begin position="22"/>
        <end position="45"/>
    </location>
</feature>
<gene>
    <name evidence="2" type="ORF">PYCCODRAFT_239478</name>
</gene>
<feature type="compositionally biased region" description="Basic and acidic residues" evidence="1">
    <location>
        <begin position="1"/>
        <end position="15"/>
    </location>
</feature>
<dbReference type="Proteomes" id="UP000193067">
    <property type="component" value="Unassembled WGS sequence"/>
</dbReference>
<dbReference type="AlphaFoldDB" id="A0A1Y2ITV0"/>